<gene>
    <name evidence="2" type="ORF">SteCoe_28146</name>
</gene>
<reference evidence="2 3" key="1">
    <citation type="submission" date="2016-11" db="EMBL/GenBank/DDBJ databases">
        <title>The macronuclear genome of Stentor coeruleus: a giant cell with tiny introns.</title>
        <authorList>
            <person name="Slabodnick M."/>
            <person name="Ruby J.G."/>
            <person name="Reiff S.B."/>
            <person name="Swart E.C."/>
            <person name="Gosai S."/>
            <person name="Prabakaran S."/>
            <person name="Witkowska E."/>
            <person name="Larue G.E."/>
            <person name="Fisher S."/>
            <person name="Freeman R.M."/>
            <person name="Gunawardena J."/>
            <person name="Chu W."/>
            <person name="Stover N.A."/>
            <person name="Gregory B.D."/>
            <person name="Nowacki M."/>
            <person name="Derisi J."/>
            <person name="Roy S.W."/>
            <person name="Marshall W.F."/>
            <person name="Sood P."/>
        </authorList>
    </citation>
    <scope>NUCLEOTIDE SEQUENCE [LARGE SCALE GENOMIC DNA]</scope>
    <source>
        <strain evidence="2">WM001</strain>
    </source>
</reference>
<name>A0A1R2B8U2_9CILI</name>
<evidence type="ECO:0000313" key="2">
    <source>
        <dbReference type="EMBL" id="OMJ73203.1"/>
    </source>
</evidence>
<dbReference type="Proteomes" id="UP000187209">
    <property type="component" value="Unassembled WGS sequence"/>
</dbReference>
<accession>A0A1R2B8U2</accession>
<dbReference type="OrthoDB" id="302904at2759"/>
<comment type="caution">
    <text evidence="2">The sequence shown here is derived from an EMBL/GenBank/DDBJ whole genome shotgun (WGS) entry which is preliminary data.</text>
</comment>
<organism evidence="2 3">
    <name type="scientific">Stentor coeruleus</name>
    <dbReference type="NCBI Taxonomy" id="5963"/>
    <lineage>
        <taxon>Eukaryota</taxon>
        <taxon>Sar</taxon>
        <taxon>Alveolata</taxon>
        <taxon>Ciliophora</taxon>
        <taxon>Postciliodesmatophora</taxon>
        <taxon>Heterotrichea</taxon>
        <taxon>Heterotrichida</taxon>
        <taxon>Stentoridae</taxon>
        <taxon>Stentor</taxon>
    </lineage>
</organism>
<dbReference type="EMBL" id="MPUH01000838">
    <property type="protein sequence ID" value="OMJ73203.1"/>
    <property type="molecule type" value="Genomic_DNA"/>
</dbReference>
<sequence>MSYVIDIENPQIKWAMDYLGISSNELEKKTLNDFSNGLSREIQYIKFQYYMRNIDKTVKLIEEILANSNNYESTTEIGQKKIQVAEEPKLQKKTLVNGKDKNLVIHAIESASFESRSLSPFISRKTQEQVQKFKIFQQKQKENLMKIHTNEEHIRNKSLSPIEKYESFRKIQFTVKKQGKSFDFYTQDHTSSENPHKDQGTIIDSGIGLHEYDDEIDEKLEKLQEKFNKSTMIRQNTIEKKKDLAKTPERIRKAIEDSDGQYQTLQKIIERENSLKQWKVKQLQEKKKAQSIRKIKENKANKFIQMSTDYMKQIKAKAEALKVKDMKFESNYLNQKKIFFKEIAIKSELHKLKDEQASINAKRMQKLDSYKKQAILEKHITQKEKFEKTKLTKEKQNTKTRENSIINMINREKVNNSILMIQKSPLSKNSQILLKALEIDTSQNHLCSHIIQSSKSRSKSSISSPINSLY</sequence>
<protein>
    <submittedName>
        <fullName evidence="2">Uncharacterized protein</fullName>
    </submittedName>
</protein>
<feature type="region of interest" description="Disordered" evidence="1">
    <location>
        <begin position="451"/>
        <end position="470"/>
    </location>
</feature>
<evidence type="ECO:0000313" key="3">
    <source>
        <dbReference type="Proteomes" id="UP000187209"/>
    </source>
</evidence>
<keyword evidence="3" id="KW-1185">Reference proteome</keyword>
<proteinExistence type="predicted"/>
<dbReference type="AlphaFoldDB" id="A0A1R2B8U2"/>
<evidence type="ECO:0000256" key="1">
    <source>
        <dbReference type="SAM" id="MobiDB-lite"/>
    </source>
</evidence>